<evidence type="ECO:0008006" key="4">
    <source>
        <dbReference type="Google" id="ProtNLM"/>
    </source>
</evidence>
<comment type="caution">
    <text evidence="2">The sequence shown here is derived from an EMBL/GenBank/DDBJ whole genome shotgun (WGS) entry which is preliminary data.</text>
</comment>
<dbReference type="AlphaFoldDB" id="A0A9N9V9Y8"/>
<name>A0A9N9V9Y8_9HYPO</name>
<keyword evidence="3" id="KW-1185">Reference proteome</keyword>
<feature type="chain" id="PRO_5040307902" description="Dipeptidylpeptidase IV N-terminal domain-containing protein" evidence="1">
    <location>
        <begin position="19"/>
        <end position="161"/>
    </location>
</feature>
<gene>
    <name evidence="2" type="ORF">CRHIZ90672A_00011110</name>
</gene>
<dbReference type="Pfam" id="PF07676">
    <property type="entry name" value="PD40"/>
    <property type="match status" value="2"/>
</dbReference>
<feature type="signal peptide" evidence="1">
    <location>
        <begin position="1"/>
        <end position="18"/>
    </location>
</feature>
<dbReference type="SUPFAM" id="SSF82171">
    <property type="entry name" value="DPP6 N-terminal domain-like"/>
    <property type="match status" value="1"/>
</dbReference>
<sequence>MRVSIASTLGLLVTGAIAECPYAKHQRGPSKCPYASDLVLFTSERRADGQSDIYRIKPDGTGLETLVETDSFEDSGSLSPDGSKLAYISTTMNYTANVFVKDLHTGATHNFTGSDESVINFAGINSGINYTASTETHQYLNGSMRNPSWSPDGTQVVYEVY</sequence>
<reference evidence="2" key="1">
    <citation type="submission" date="2021-10" db="EMBL/GenBank/DDBJ databases">
        <authorList>
            <person name="Piombo E."/>
        </authorList>
    </citation>
    <scope>NUCLEOTIDE SEQUENCE</scope>
</reference>
<evidence type="ECO:0000256" key="1">
    <source>
        <dbReference type="SAM" id="SignalP"/>
    </source>
</evidence>
<evidence type="ECO:0000313" key="2">
    <source>
        <dbReference type="EMBL" id="CAH0021271.1"/>
    </source>
</evidence>
<keyword evidence="1" id="KW-0732">Signal</keyword>
<dbReference type="EMBL" id="CABFNQ020000653">
    <property type="protein sequence ID" value="CAH0021271.1"/>
    <property type="molecule type" value="Genomic_DNA"/>
</dbReference>
<dbReference type="Proteomes" id="UP000696573">
    <property type="component" value="Unassembled WGS sequence"/>
</dbReference>
<dbReference type="Gene3D" id="2.120.10.30">
    <property type="entry name" value="TolB, C-terminal domain"/>
    <property type="match status" value="1"/>
</dbReference>
<organism evidence="2 3">
    <name type="scientific">Clonostachys rhizophaga</name>
    <dbReference type="NCBI Taxonomy" id="160324"/>
    <lineage>
        <taxon>Eukaryota</taxon>
        <taxon>Fungi</taxon>
        <taxon>Dikarya</taxon>
        <taxon>Ascomycota</taxon>
        <taxon>Pezizomycotina</taxon>
        <taxon>Sordariomycetes</taxon>
        <taxon>Hypocreomycetidae</taxon>
        <taxon>Hypocreales</taxon>
        <taxon>Bionectriaceae</taxon>
        <taxon>Clonostachys</taxon>
    </lineage>
</organism>
<proteinExistence type="predicted"/>
<protein>
    <recommendedName>
        <fullName evidence="4">Dipeptidylpeptidase IV N-terminal domain-containing protein</fullName>
    </recommendedName>
</protein>
<dbReference type="InterPro" id="IPR011659">
    <property type="entry name" value="WD40"/>
</dbReference>
<accession>A0A9N9V9Y8</accession>
<dbReference type="InterPro" id="IPR011042">
    <property type="entry name" value="6-blade_b-propeller_TolB-like"/>
</dbReference>
<dbReference type="OrthoDB" id="43744at2759"/>
<evidence type="ECO:0000313" key="3">
    <source>
        <dbReference type="Proteomes" id="UP000696573"/>
    </source>
</evidence>